<feature type="domain" description="DNA methylase N-4/N-6" evidence="10">
    <location>
        <begin position="54"/>
        <end position="296"/>
    </location>
</feature>
<evidence type="ECO:0000256" key="5">
    <source>
        <dbReference type="ARBA" id="ARBA00022747"/>
    </source>
</evidence>
<comment type="catalytic activity">
    <reaction evidence="7">
        <text>a 2'-deoxycytidine in DNA + S-adenosyl-L-methionine = an N(4)-methyl-2'-deoxycytidine in DNA + S-adenosyl-L-homocysteine + H(+)</text>
        <dbReference type="Rhea" id="RHEA:16857"/>
        <dbReference type="Rhea" id="RHEA-COMP:11369"/>
        <dbReference type="Rhea" id="RHEA-COMP:13674"/>
        <dbReference type="ChEBI" id="CHEBI:15378"/>
        <dbReference type="ChEBI" id="CHEBI:57856"/>
        <dbReference type="ChEBI" id="CHEBI:59789"/>
        <dbReference type="ChEBI" id="CHEBI:85452"/>
        <dbReference type="ChEBI" id="CHEBI:137933"/>
        <dbReference type="EC" id="2.1.1.113"/>
    </reaction>
</comment>
<dbReference type="EC" id="2.1.1.-" evidence="8"/>
<gene>
    <name evidence="11" type="ORF">SAMN05216233_10337</name>
</gene>
<dbReference type="PRINTS" id="PR00508">
    <property type="entry name" value="S21N4MTFRASE"/>
</dbReference>
<evidence type="ECO:0000256" key="9">
    <source>
        <dbReference type="SAM" id="MobiDB-lite"/>
    </source>
</evidence>
<dbReference type="Proteomes" id="UP000198870">
    <property type="component" value="Unassembled WGS sequence"/>
</dbReference>
<evidence type="ECO:0000256" key="6">
    <source>
        <dbReference type="ARBA" id="ARBA00023125"/>
    </source>
</evidence>
<dbReference type="PROSITE" id="PS00093">
    <property type="entry name" value="N4_MTASE"/>
    <property type="match status" value="1"/>
</dbReference>
<evidence type="ECO:0000256" key="7">
    <source>
        <dbReference type="ARBA" id="ARBA00049120"/>
    </source>
</evidence>
<dbReference type="InterPro" id="IPR001091">
    <property type="entry name" value="RM_Methyltransferase"/>
</dbReference>
<evidence type="ECO:0000256" key="2">
    <source>
        <dbReference type="ARBA" id="ARBA00022603"/>
    </source>
</evidence>
<evidence type="ECO:0000256" key="4">
    <source>
        <dbReference type="ARBA" id="ARBA00022691"/>
    </source>
</evidence>
<evidence type="ECO:0000313" key="11">
    <source>
        <dbReference type="EMBL" id="SCY02167.1"/>
    </source>
</evidence>
<accession>A0A1G5CIN1</accession>
<dbReference type="InterPro" id="IPR029063">
    <property type="entry name" value="SAM-dependent_MTases_sf"/>
</dbReference>
<organism evidence="11 12">
    <name type="scientific">Desulfoluna spongiiphila</name>
    <dbReference type="NCBI Taxonomy" id="419481"/>
    <lineage>
        <taxon>Bacteria</taxon>
        <taxon>Pseudomonadati</taxon>
        <taxon>Thermodesulfobacteriota</taxon>
        <taxon>Desulfobacteria</taxon>
        <taxon>Desulfobacterales</taxon>
        <taxon>Desulfolunaceae</taxon>
        <taxon>Desulfoluna</taxon>
    </lineage>
</organism>
<keyword evidence="4" id="KW-0949">S-adenosyl-L-methionine</keyword>
<comment type="similarity">
    <text evidence="1">Belongs to the N(4)/N(6)-methyltransferase family. N(4) subfamily.</text>
</comment>
<evidence type="ECO:0000313" key="12">
    <source>
        <dbReference type="Proteomes" id="UP000198870"/>
    </source>
</evidence>
<evidence type="ECO:0000259" key="10">
    <source>
        <dbReference type="Pfam" id="PF01555"/>
    </source>
</evidence>
<feature type="region of interest" description="Disordered" evidence="9">
    <location>
        <begin position="375"/>
        <end position="408"/>
    </location>
</feature>
<dbReference type="GO" id="GO:0009307">
    <property type="term" value="P:DNA restriction-modification system"/>
    <property type="evidence" value="ECO:0007669"/>
    <property type="project" value="UniProtKB-KW"/>
</dbReference>
<evidence type="ECO:0000256" key="1">
    <source>
        <dbReference type="ARBA" id="ARBA00010203"/>
    </source>
</evidence>
<dbReference type="STRING" id="419481.SAMN05216233_10337"/>
<keyword evidence="2 11" id="KW-0489">Methyltransferase</keyword>
<dbReference type="SUPFAM" id="SSF53335">
    <property type="entry name" value="S-adenosyl-L-methionine-dependent methyltransferases"/>
    <property type="match status" value="1"/>
</dbReference>
<name>A0A1G5CIN1_9BACT</name>
<keyword evidence="5" id="KW-0680">Restriction system</keyword>
<dbReference type="GO" id="GO:0032259">
    <property type="term" value="P:methylation"/>
    <property type="evidence" value="ECO:0007669"/>
    <property type="project" value="UniProtKB-KW"/>
</dbReference>
<dbReference type="GO" id="GO:0015667">
    <property type="term" value="F:site-specific DNA-methyltransferase (cytosine-N4-specific) activity"/>
    <property type="evidence" value="ECO:0007669"/>
    <property type="project" value="UniProtKB-EC"/>
</dbReference>
<dbReference type="Gene3D" id="3.40.50.150">
    <property type="entry name" value="Vaccinia Virus protein VP39"/>
    <property type="match status" value="1"/>
</dbReference>
<protein>
    <recommendedName>
        <fullName evidence="8">Methyltransferase</fullName>
        <ecNumber evidence="8">2.1.1.-</ecNumber>
    </recommendedName>
</protein>
<dbReference type="GO" id="GO:0008170">
    <property type="term" value="F:N-methyltransferase activity"/>
    <property type="evidence" value="ECO:0007669"/>
    <property type="project" value="InterPro"/>
</dbReference>
<proteinExistence type="inferred from homology"/>
<evidence type="ECO:0000256" key="3">
    <source>
        <dbReference type="ARBA" id="ARBA00022679"/>
    </source>
</evidence>
<dbReference type="EMBL" id="FMUX01000003">
    <property type="protein sequence ID" value="SCY02167.1"/>
    <property type="molecule type" value="Genomic_DNA"/>
</dbReference>
<evidence type="ECO:0000256" key="8">
    <source>
        <dbReference type="RuleBase" id="RU362026"/>
    </source>
</evidence>
<dbReference type="AlphaFoldDB" id="A0A1G5CIN1"/>
<dbReference type="InterPro" id="IPR002941">
    <property type="entry name" value="DNA_methylase_N4/N6"/>
</dbReference>
<keyword evidence="12" id="KW-1185">Reference proteome</keyword>
<sequence>MIGPRRIHLPVPPKTPQIPCPTGLKQRQYSTMKSTHTLHVQNATAMEETRDDSVDLVVTSPPYPMIAMWDEALSKADPAIATALEMGRGMEAFEAMHGILDKVWDELARVVRRGGFVAINMGDATRTIGGEFAIYPNHSRITMAMLKRGFTPLPEILWRKVSTAPNKFMGSGMLPAGAYVTQEHEYILLFRKGGKRVFKNGPEKELRKASAMFWEERNRWYSDTWSDVSGVRQEIGDKALRQRSAAYPLELPLRLILMYSAMGDTVLDPFSGTGTTMQAALATGRHSVSYEIDSGFSPLFDQRAKGAPALSRLIAHSRYEDHVRFVKERLAAGKTIKHTHGAWGLPVVTAQEKEMTLTVAVSVAKDGTGFCAEHAPYVPGQDAPKPTPLTETDDAPKKTKASQMALFT</sequence>
<reference evidence="11 12" key="1">
    <citation type="submission" date="2016-10" db="EMBL/GenBank/DDBJ databases">
        <authorList>
            <person name="de Groot N.N."/>
        </authorList>
    </citation>
    <scope>NUCLEOTIDE SEQUENCE [LARGE SCALE GENOMIC DNA]</scope>
    <source>
        <strain evidence="11 12">AA1</strain>
    </source>
</reference>
<keyword evidence="6" id="KW-0238">DNA-binding</keyword>
<dbReference type="Pfam" id="PF01555">
    <property type="entry name" value="N6_N4_Mtase"/>
    <property type="match status" value="1"/>
</dbReference>
<dbReference type="GO" id="GO:0003677">
    <property type="term" value="F:DNA binding"/>
    <property type="evidence" value="ECO:0007669"/>
    <property type="project" value="UniProtKB-KW"/>
</dbReference>
<dbReference type="InterPro" id="IPR017985">
    <property type="entry name" value="MeTrfase_CN4_CS"/>
</dbReference>
<keyword evidence="3" id="KW-0808">Transferase</keyword>